<proteinExistence type="predicted"/>
<feature type="region of interest" description="Disordered" evidence="1">
    <location>
        <begin position="204"/>
        <end position="224"/>
    </location>
</feature>
<feature type="compositionally biased region" description="Basic residues" evidence="1">
    <location>
        <begin position="214"/>
        <end position="224"/>
    </location>
</feature>
<dbReference type="Proteomes" id="UP000197596">
    <property type="component" value="Unassembled WGS sequence"/>
</dbReference>
<reference evidence="2 3" key="1">
    <citation type="submission" date="2017-06" db="EMBL/GenBank/DDBJ databases">
        <title>Herbaspirillum phytohormonus sp. nov., isolated from the root nodule of Robinia pseudoacacia in lead-zinc mine.</title>
        <authorList>
            <person name="Fan M."/>
            <person name="Lin Y."/>
        </authorList>
    </citation>
    <scope>NUCLEOTIDE SEQUENCE [LARGE SCALE GENOMIC DNA]</scope>
    <source>
        <strain evidence="2 3">HZ10</strain>
    </source>
</reference>
<name>A0A246WMU4_9BURK</name>
<accession>A0A246WMU4</accession>
<dbReference type="AlphaFoldDB" id="A0A246WMU4"/>
<dbReference type="EMBL" id="NJGU01000015">
    <property type="protein sequence ID" value="OWY26812.1"/>
    <property type="molecule type" value="Genomic_DNA"/>
</dbReference>
<protein>
    <submittedName>
        <fullName evidence="2">Uncharacterized protein</fullName>
    </submittedName>
</protein>
<evidence type="ECO:0000313" key="2">
    <source>
        <dbReference type="EMBL" id="OWY26812.1"/>
    </source>
</evidence>
<dbReference type="RefSeq" id="WP_088752558.1">
    <property type="nucleotide sequence ID" value="NZ_NJGU01000015.1"/>
</dbReference>
<sequence>MPTNTATPTAARRKGTLIARAMRSDITWLAGCVLAIAGALQLAGVAASRYVESSRPVVAPSAGAGIEQAGNELLYRACVREARLKSLPVKPYPQESQSVSFIHEGKRLLRETETLEADVSDMSVDNGCQVKLQRHVRTEPAPSAAFTDSVRKMAMRDKARERLAIRMDDARPGADEAACKPQRDMALQSHYMLLSLCMVERRQSGNAAKDAPRANKRARRLPST</sequence>
<organism evidence="2 3">
    <name type="scientific">Herbaspirillum robiniae</name>
    <dbReference type="NCBI Taxonomy" id="2014887"/>
    <lineage>
        <taxon>Bacteria</taxon>
        <taxon>Pseudomonadati</taxon>
        <taxon>Pseudomonadota</taxon>
        <taxon>Betaproteobacteria</taxon>
        <taxon>Burkholderiales</taxon>
        <taxon>Oxalobacteraceae</taxon>
        <taxon>Herbaspirillum</taxon>
    </lineage>
</organism>
<gene>
    <name evidence="2" type="ORF">CEJ42_21990</name>
</gene>
<comment type="caution">
    <text evidence="2">The sequence shown here is derived from an EMBL/GenBank/DDBJ whole genome shotgun (WGS) entry which is preliminary data.</text>
</comment>
<evidence type="ECO:0000256" key="1">
    <source>
        <dbReference type="SAM" id="MobiDB-lite"/>
    </source>
</evidence>
<evidence type="ECO:0000313" key="3">
    <source>
        <dbReference type="Proteomes" id="UP000197596"/>
    </source>
</evidence>